<comment type="caution">
    <text evidence="2">The sequence shown here is derived from an EMBL/GenBank/DDBJ whole genome shotgun (WGS) entry which is preliminary data.</text>
</comment>
<dbReference type="InterPro" id="IPR027417">
    <property type="entry name" value="P-loop_NTPase"/>
</dbReference>
<keyword evidence="3" id="KW-1185">Reference proteome</keyword>
<sequence>MDQIAINHPQINGVYELFINEKHPFTKVHRLIDLFETIIKTHTAVIISDYFRIKEVSDDIEGILAKGLITPSLGMWQVFSRAIMEDLAVVKVLTYEQYKEMENLLDKNQREKFVKLYEKQDTSYKLKQVSIKEKRFLRKCFAKNNYRYSASLFLDDFYDYFFQWDKIVSSEITVEGGTKISDLISLRNKYAHGATPSDAQCRKDVQIYLPLLKQLLQASWLLDTTIVTFGSNEKGEFKRIPLAHEPNSFPFDNVLSNFKNEHNVLPFQPYLIKKDGETLSLFPIMTCQRINDDSDLSLFFLNDLKKIKKKEISYLNYPFAFFINDHKIYNDFISILNIHEWEKNIPEEFKARIEELTENFQGRKEEQKYIQQLIQKRKKGFIFIFGQPGIGKSAFVASIIKGYKNTIDYDDIKNINKPVVIEYFIRRNSIFASLDRFLDSLNEQLEKQCKTKIPLGNTLEEKRSYLEDRLKVISKTTTRKIVIFIDGVDEGILNNFLPYLISSSYENILVVYSTRMIGEVDAFYRKIPAGEKERMILDGLTSNDIRGLLYKVTNKYDVINNPDYVDTILKKSSGNPLYLKLLSQELEQGYYSLKRKDQLPARLEDFYEEILQRMVNDRDGNLLLQGLYVFAVAREFLSTKFLEIVLAIGAADAESLINKLYEVLYKHPYEQKRYQLFHESFRQYLEETRSNQIRDAERKLVKFCEAWRELSDYSDEIKTYPFKHFSKHLLQLKDKKRLLELTNDEEYKLMQKKHLNQLLPQFEMYLDGMELFKDEEEQLIELAIKATDHRLTSNNRQLCS</sequence>
<dbReference type="Proteomes" id="UP000743899">
    <property type="component" value="Unassembled WGS sequence"/>
</dbReference>
<dbReference type="Gene3D" id="3.40.50.300">
    <property type="entry name" value="P-loop containing nucleotide triphosphate hydrolases"/>
    <property type="match status" value="1"/>
</dbReference>
<dbReference type="PANTHER" id="PTHR10039:SF17">
    <property type="entry name" value="FUNGAL STAND N-TERMINAL GOODBYE DOMAIN-CONTAINING PROTEIN-RELATED"/>
    <property type="match status" value="1"/>
</dbReference>
<dbReference type="InterPro" id="IPR011579">
    <property type="entry name" value="ATPase_dom"/>
</dbReference>
<feature type="domain" description="ATPase" evidence="1">
    <location>
        <begin position="360"/>
        <end position="511"/>
    </location>
</feature>
<dbReference type="Pfam" id="PF01637">
    <property type="entry name" value="ATPase_2"/>
    <property type="match status" value="1"/>
</dbReference>
<evidence type="ECO:0000259" key="1">
    <source>
        <dbReference type="Pfam" id="PF01637"/>
    </source>
</evidence>
<evidence type="ECO:0000313" key="3">
    <source>
        <dbReference type="Proteomes" id="UP000743899"/>
    </source>
</evidence>
<gene>
    <name evidence="2" type="ORF">GW534_14255</name>
</gene>
<dbReference type="PANTHER" id="PTHR10039">
    <property type="entry name" value="AMELOGENIN"/>
    <property type="match status" value="1"/>
</dbReference>
<accession>A0ABX0A7P8</accession>
<dbReference type="RefSeq" id="WP_161921669.1">
    <property type="nucleotide sequence ID" value="NZ_JAACYS010000085.1"/>
</dbReference>
<organism evidence="2 3">
    <name type="scientific">Pallidibacillus pasinlerensis</name>
    <dbReference type="NCBI Taxonomy" id="2703818"/>
    <lineage>
        <taxon>Bacteria</taxon>
        <taxon>Bacillati</taxon>
        <taxon>Bacillota</taxon>
        <taxon>Bacilli</taxon>
        <taxon>Bacillales</taxon>
        <taxon>Bacillaceae</taxon>
        <taxon>Pallidibacillus</taxon>
    </lineage>
</organism>
<proteinExistence type="predicted"/>
<name>A0ABX0A7P8_9BACI</name>
<protein>
    <submittedName>
        <fullName evidence="2">AAA family ATPase</fullName>
    </submittedName>
</protein>
<dbReference type="EMBL" id="JAACYS010000085">
    <property type="protein sequence ID" value="NCU18842.1"/>
    <property type="molecule type" value="Genomic_DNA"/>
</dbReference>
<reference evidence="2 3" key="1">
    <citation type="submission" date="2020-01" db="EMBL/GenBank/DDBJ databases">
        <title>A novel Bacillus sp. from Pasinler.</title>
        <authorList>
            <person name="Adiguzel A."/>
            <person name="Ay H."/>
            <person name="Baltaci M.O."/>
        </authorList>
    </citation>
    <scope>NUCLEOTIDE SEQUENCE [LARGE SCALE GENOMIC DNA]</scope>
    <source>
        <strain evidence="2 3">P1</strain>
    </source>
</reference>
<evidence type="ECO:0000313" key="2">
    <source>
        <dbReference type="EMBL" id="NCU18842.1"/>
    </source>
</evidence>
<dbReference type="SUPFAM" id="SSF52540">
    <property type="entry name" value="P-loop containing nucleoside triphosphate hydrolases"/>
    <property type="match status" value="1"/>
</dbReference>